<dbReference type="Proteomes" id="UP000652219">
    <property type="component" value="Unassembled WGS sequence"/>
</dbReference>
<evidence type="ECO:0000313" key="3">
    <source>
        <dbReference type="Proteomes" id="UP000652219"/>
    </source>
</evidence>
<feature type="compositionally biased region" description="Polar residues" evidence="1">
    <location>
        <begin position="153"/>
        <end position="173"/>
    </location>
</feature>
<keyword evidence="3" id="KW-1185">Reference proteome</keyword>
<proteinExistence type="predicted"/>
<feature type="compositionally biased region" description="Pro residues" evidence="1">
    <location>
        <begin position="129"/>
        <end position="146"/>
    </location>
</feature>
<gene>
    <name evidence="2" type="ORF">CSOJ01_04802</name>
</gene>
<sequence>MALLFGAAGYAWYTAYRARRVADEEANNNNHLPPPSPPPRNPDRPSDPINIAGSSRHPQPDYGTFSTNPTPVNNVPYADGVAPNYDYDPNPIPSPPSNTPASLAPPFPLTAVSPSPGTETGSSLATAVPPLPSQPRPSFGPLPFPVSPSSLSQETQTEGSQERYVSQFQSQPPSEGLGAHPSSSETGSETEQPQPGCRPPTGHNGRQQSPPGGAGSKVCTSNEHCPYRRQPFRESERHIPIMTEDVESRVRTFNGDCSHRIQANTEKEHYSPSVMRNRK</sequence>
<dbReference type="AlphaFoldDB" id="A0A8H6JI75"/>
<feature type="compositionally biased region" description="Polar residues" evidence="1">
    <location>
        <begin position="112"/>
        <end position="125"/>
    </location>
</feature>
<feature type="compositionally biased region" description="Polar residues" evidence="1">
    <location>
        <begin position="181"/>
        <end position="193"/>
    </location>
</feature>
<dbReference type="EMBL" id="WIGN01000056">
    <property type="protein sequence ID" value="KAF6813116.1"/>
    <property type="molecule type" value="Genomic_DNA"/>
</dbReference>
<evidence type="ECO:0000256" key="1">
    <source>
        <dbReference type="SAM" id="MobiDB-lite"/>
    </source>
</evidence>
<feature type="compositionally biased region" description="Polar residues" evidence="1">
    <location>
        <begin position="64"/>
        <end position="73"/>
    </location>
</feature>
<evidence type="ECO:0000313" key="2">
    <source>
        <dbReference type="EMBL" id="KAF6813116.1"/>
    </source>
</evidence>
<reference evidence="2 3" key="1">
    <citation type="journal article" date="2020" name="Phytopathology">
        <title>Genome Sequence Resources of Colletotrichum truncatum, C. plurivorum, C. musicola, and C. sojae: Four Species Pathogenic to Soybean (Glycine max).</title>
        <authorList>
            <person name="Rogerio F."/>
            <person name="Boufleur T.R."/>
            <person name="Ciampi-Guillardi M."/>
            <person name="Sukno S.A."/>
            <person name="Thon M.R."/>
            <person name="Massola Junior N.S."/>
            <person name="Baroncelli R."/>
        </authorList>
    </citation>
    <scope>NUCLEOTIDE SEQUENCE [LARGE SCALE GENOMIC DNA]</scope>
    <source>
        <strain evidence="2 3">LFN0009</strain>
    </source>
</reference>
<organism evidence="2 3">
    <name type="scientific">Colletotrichum sojae</name>
    <dbReference type="NCBI Taxonomy" id="2175907"/>
    <lineage>
        <taxon>Eukaryota</taxon>
        <taxon>Fungi</taxon>
        <taxon>Dikarya</taxon>
        <taxon>Ascomycota</taxon>
        <taxon>Pezizomycotina</taxon>
        <taxon>Sordariomycetes</taxon>
        <taxon>Hypocreomycetidae</taxon>
        <taxon>Glomerellales</taxon>
        <taxon>Glomerellaceae</taxon>
        <taxon>Colletotrichum</taxon>
        <taxon>Colletotrichum orchidearum species complex</taxon>
    </lineage>
</organism>
<feature type="region of interest" description="Disordered" evidence="1">
    <location>
        <begin position="24"/>
        <end position="241"/>
    </location>
</feature>
<comment type="caution">
    <text evidence="2">The sequence shown here is derived from an EMBL/GenBank/DDBJ whole genome shotgun (WGS) entry which is preliminary data.</text>
</comment>
<name>A0A8H6JI75_9PEZI</name>
<protein>
    <submittedName>
        <fullName evidence="2">Uncharacterized protein</fullName>
    </submittedName>
</protein>
<feature type="compositionally biased region" description="Pro residues" evidence="1">
    <location>
        <begin position="90"/>
        <end position="108"/>
    </location>
</feature>
<accession>A0A8H6JI75</accession>